<protein>
    <submittedName>
        <fullName evidence="9">Rnf-Nqr domain containing protein</fullName>
    </submittedName>
</protein>
<keyword evidence="3" id="KW-1003">Cell membrane</keyword>
<dbReference type="InterPro" id="IPR003667">
    <property type="entry name" value="NqrDE/RnfAE"/>
</dbReference>
<dbReference type="Proteomes" id="UP001377692">
    <property type="component" value="Unassembled WGS sequence"/>
</dbReference>
<dbReference type="PROSITE" id="PS51257">
    <property type="entry name" value="PROKAR_LIPOPROTEIN"/>
    <property type="match status" value="1"/>
</dbReference>
<feature type="transmembrane region" description="Helical" evidence="8">
    <location>
        <begin position="79"/>
        <end position="99"/>
    </location>
</feature>
<gene>
    <name evidence="9" type="ORF">V7V80_22345</name>
</gene>
<dbReference type="Pfam" id="PF02508">
    <property type="entry name" value="Rnf-Nqr"/>
    <property type="match status" value="1"/>
</dbReference>
<organism evidence="9 10">
    <name type="scientific">Pseudomonas kermanshahensis</name>
    <dbReference type="NCBI Taxonomy" id="2745482"/>
    <lineage>
        <taxon>Bacteria</taxon>
        <taxon>Pseudomonadati</taxon>
        <taxon>Pseudomonadota</taxon>
        <taxon>Gammaproteobacteria</taxon>
        <taxon>Pseudomonadales</taxon>
        <taxon>Pseudomonadaceae</taxon>
        <taxon>Pseudomonas</taxon>
    </lineage>
</organism>
<comment type="caution">
    <text evidence="9">The sequence shown here is derived from an EMBL/GenBank/DDBJ whole genome shotgun (WGS) entry which is preliminary data.</text>
</comment>
<feature type="transmembrane region" description="Helical" evidence="8">
    <location>
        <begin position="138"/>
        <end position="157"/>
    </location>
</feature>
<evidence type="ECO:0000256" key="4">
    <source>
        <dbReference type="ARBA" id="ARBA00022692"/>
    </source>
</evidence>
<evidence type="ECO:0000256" key="3">
    <source>
        <dbReference type="ARBA" id="ARBA00022519"/>
    </source>
</evidence>
<reference evidence="9 10" key="1">
    <citation type="submission" date="2024-02" db="EMBL/GenBank/DDBJ databases">
        <title>Identification of pathogenicity and growth-promoting functions of Pseudomonas putida variants.</title>
        <authorList>
            <person name="Sun J."/>
        </authorList>
    </citation>
    <scope>NUCLEOTIDE SEQUENCE [LARGE SCALE GENOMIC DNA]</scope>
    <source>
        <strain evidence="9 10">A04</strain>
    </source>
</reference>
<dbReference type="EMBL" id="JBBHLD010000027">
    <property type="protein sequence ID" value="MEJ5907432.1"/>
    <property type="molecule type" value="Genomic_DNA"/>
</dbReference>
<keyword evidence="3" id="KW-0997">Cell inner membrane</keyword>
<dbReference type="RefSeq" id="WP_186682755.1">
    <property type="nucleotide sequence ID" value="NZ_JABWRY020000001.1"/>
</dbReference>
<keyword evidence="7 8" id="KW-0472">Membrane</keyword>
<accession>A0ABU8RC10</accession>
<keyword evidence="10" id="KW-1185">Reference proteome</keyword>
<feature type="transmembrane region" description="Helical" evidence="8">
    <location>
        <begin position="111"/>
        <end position="132"/>
    </location>
</feature>
<feature type="transmembrane region" description="Helical" evidence="8">
    <location>
        <begin position="53"/>
        <end position="73"/>
    </location>
</feature>
<evidence type="ECO:0000256" key="5">
    <source>
        <dbReference type="ARBA" id="ARBA00022967"/>
    </source>
</evidence>
<dbReference type="PIRSF" id="PIRSF006102">
    <property type="entry name" value="NQR_DE"/>
    <property type="match status" value="1"/>
</dbReference>
<keyword evidence="4 8" id="KW-0812">Transmembrane</keyword>
<keyword evidence="6 8" id="KW-1133">Transmembrane helix</keyword>
<evidence type="ECO:0000313" key="10">
    <source>
        <dbReference type="Proteomes" id="UP001377692"/>
    </source>
</evidence>
<sequence length="170" mass="17970">MNRDYVLVAALAPLLGTTQTLPMAAVMGGCAVLMVGLHQALLMPLRNRLHGAAYVLASLLILAGLASCLQLALRAWLLPMALLLGPYPALLCLTCLAMDRLLPEAGRWRSLLLHLGGLLAAYLVLGACRQGLGVQLANLAPGALLLLGLLLALYNHLRPGPAHPRRQGKP</sequence>
<evidence type="ECO:0000256" key="1">
    <source>
        <dbReference type="ARBA" id="ARBA00004127"/>
    </source>
</evidence>
<name>A0ABU8RC10_9PSED</name>
<evidence type="ECO:0000256" key="7">
    <source>
        <dbReference type="ARBA" id="ARBA00023136"/>
    </source>
</evidence>
<proteinExistence type="predicted"/>
<keyword evidence="2" id="KW-0813">Transport</keyword>
<evidence type="ECO:0000256" key="8">
    <source>
        <dbReference type="SAM" id="Phobius"/>
    </source>
</evidence>
<evidence type="ECO:0000256" key="6">
    <source>
        <dbReference type="ARBA" id="ARBA00022989"/>
    </source>
</evidence>
<evidence type="ECO:0000256" key="2">
    <source>
        <dbReference type="ARBA" id="ARBA00022448"/>
    </source>
</evidence>
<evidence type="ECO:0000313" key="9">
    <source>
        <dbReference type="EMBL" id="MEJ5907432.1"/>
    </source>
</evidence>
<comment type="subcellular location">
    <subcellularLocation>
        <location evidence="1">Endomembrane system</location>
        <topology evidence="1">Multi-pass membrane protein</topology>
    </subcellularLocation>
</comment>
<feature type="transmembrane region" description="Helical" evidence="8">
    <location>
        <begin position="20"/>
        <end position="41"/>
    </location>
</feature>
<keyword evidence="5" id="KW-1278">Translocase</keyword>